<reference evidence="2" key="1">
    <citation type="journal article" date="2012" name="Nat. Biotechnol.">
        <title>Reference genome sequence of the model plant Setaria.</title>
        <authorList>
            <person name="Bennetzen J.L."/>
            <person name="Schmutz J."/>
            <person name="Wang H."/>
            <person name="Percifield R."/>
            <person name="Hawkins J."/>
            <person name="Pontaroli A.C."/>
            <person name="Estep M."/>
            <person name="Feng L."/>
            <person name="Vaughn J.N."/>
            <person name="Grimwood J."/>
            <person name="Jenkins J."/>
            <person name="Barry K."/>
            <person name="Lindquist E."/>
            <person name="Hellsten U."/>
            <person name="Deshpande S."/>
            <person name="Wang X."/>
            <person name="Wu X."/>
            <person name="Mitros T."/>
            <person name="Triplett J."/>
            <person name="Yang X."/>
            <person name="Ye C.Y."/>
            <person name="Mauro-Herrera M."/>
            <person name="Wang L."/>
            <person name="Li P."/>
            <person name="Sharma M."/>
            <person name="Sharma R."/>
            <person name="Ronald P.C."/>
            <person name="Panaud O."/>
            <person name="Kellogg E.A."/>
            <person name="Brutnell T.P."/>
            <person name="Doust A.N."/>
            <person name="Tuskan G.A."/>
            <person name="Rokhsar D."/>
            <person name="Devos K.M."/>
        </authorList>
    </citation>
    <scope>NUCLEOTIDE SEQUENCE [LARGE SCALE GENOMIC DNA]</scope>
    <source>
        <strain evidence="2">cv. Yugu1</strain>
    </source>
</reference>
<dbReference type="AlphaFoldDB" id="K3YZT7"/>
<dbReference type="InParanoid" id="K3YZT7"/>
<proteinExistence type="predicted"/>
<dbReference type="Proteomes" id="UP000004995">
    <property type="component" value="Unassembled WGS sequence"/>
</dbReference>
<dbReference type="EMBL" id="AGNK02000192">
    <property type="status" value="NOT_ANNOTATED_CDS"/>
    <property type="molecule type" value="Genomic_DNA"/>
</dbReference>
<evidence type="ECO:0000313" key="1">
    <source>
        <dbReference type="EnsemblPlants" id="KQL29248"/>
    </source>
</evidence>
<dbReference type="Gramene" id="KQL29248">
    <property type="protein sequence ID" value="KQL29248"/>
    <property type="gene ID" value="SETIT_019797mg"/>
</dbReference>
<protein>
    <submittedName>
        <fullName evidence="1">Uncharacterized protein</fullName>
    </submittedName>
</protein>
<sequence>MVWVTQRFLSEAKWDARARNYIFESTSGEMFARVHTKETAHEVWKELKNINVGSKKVREEQYELLKDMLNEFKILPNELVEQIYSRLNVLIENINALDISTISEVEIIRKILHTLPKP</sequence>
<name>K3YZT7_SETIT</name>
<evidence type="ECO:0000313" key="2">
    <source>
        <dbReference type="Proteomes" id="UP000004995"/>
    </source>
</evidence>
<dbReference type="EnsemblPlants" id="KQL29248">
    <property type="protein sequence ID" value="KQL29248"/>
    <property type="gene ID" value="SETIT_019797mg"/>
</dbReference>
<reference evidence="1" key="2">
    <citation type="submission" date="2018-08" db="UniProtKB">
        <authorList>
            <consortium name="EnsemblPlants"/>
        </authorList>
    </citation>
    <scope>IDENTIFICATION</scope>
    <source>
        <strain evidence="1">Yugu1</strain>
    </source>
</reference>
<dbReference type="Pfam" id="PF14223">
    <property type="entry name" value="Retrotran_gag_2"/>
    <property type="match status" value="1"/>
</dbReference>
<accession>K3YZT7</accession>
<dbReference type="HOGENOM" id="CLU_2077179_0_0_1"/>
<organism evidence="1 2">
    <name type="scientific">Setaria italica</name>
    <name type="common">Foxtail millet</name>
    <name type="synonym">Panicum italicum</name>
    <dbReference type="NCBI Taxonomy" id="4555"/>
    <lineage>
        <taxon>Eukaryota</taxon>
        <taxon>Viridiplantae</taxon>
        <taxon>Streptophyta</taxon>
        <taxon>Embryophyta</taxon>
        <taxon>Tracheophyta</taxon>
        <taxon>Spermatophyta</taxon>
        <taxon>Magnoliopsida</taxon>
        <taxon>Liliopsida</taxon>
        <taxon>Poales</taxon>
        <taxon>Poaceae</taxon>
        <taxon>PACMAD clade</taxon>
        <taxon>Panicoideae</taxon>
        <taxon>Panicodae</taxon>
        <taxon>Paniceae</taxon>
        <taxon>Cenchrinae</taxon>
        <taxon>Setaria</taxon>
    </lineage>
</organism>
<keyword evidence="2" id="KW-1185">Reference proteome</keyword>